<dbReference type="Gene3D" id="3.10.450.320">
    <property type="entry name" value="Mitochondrial import inner membrane translocase subunit Tim21"/>
    <property type="match status" value="1"/>
</dbReference>
<evidence type="ECO:0000256" key="9">
    <source>
        <dbReference type="SAM" id="MobiDB-lite"/>
    </source>
</evidence>
<evidence type="ECO:0000313" key="15">
    <source>
        <dbReference type="Proteomes" id="UP000323011"/>
    </source>
</evidence>
<evidence type="ECO:0000256" key="2">
    <source>
        <dbReference type="ARBA" id="ARBA00010867"/>
    </source>
</evidence>
<dbReference type="Proteomes" id="UP000325113">
    <property type="component" value="Unassembled WGS sequence"/>
</dbReference>
<evidence type="ECO:0000256" key="7">
    <source>
        <dbReference type="ARBA" id="ARBA00023136"/>
    </source>
</evidence>
<gene>
    <name evidence="13" type="ORF">FNF27_01149</name>
    <name evidence="12" type="ORF">FNF28_03561</name>
    <name evidence="10" type="ORF">FNF29_00820</name>
    <name evidence="11" type="ORF">FNF31_05118</name>
</gene>
<name>A0A5A8CVJ6_CAFRO</name>
<evidence type="ECO:0000313" key="13">
    <source>
        <dbReference type="EMBL" id="KAA0177371.1"/>
    </source>
</evidence>
<feature type="compositionally biased region" description="Acidic residues" evidence="9">
    <location>
        <begin position="34"/>
        <end position="46"/>
    </location>
</feature>
<dbReference type="GO" id="GO:0030150">
    <property type="term" value="P:protein import into mitochondrial matrix"/>
    <property type="evidence" value="ECO:0007669"/>
    <property type="project" value="UniProtKB-UniRule"/>
</dbReference>
<proteinExistence type="inferred from homology"/>
<dbReference type="Proteomes" id="UP000324907">
    <property type="component" value="Unassembled WGS sequence"/>
</dbReference>
<dbReference type="InterPro" id="IPR038552">
    <property type="entry name" value="Tim21_IMS_sf"/>
</dbReference>
<comment type="similarity">
    <text evidence="2 8">Belongs to the TIM21 family.</text>
</comment>
<evidence type="ECO:0000313" key="14">
    <source>
        <dbReference type="Proteomes" id="UP000322899"/>
    </source>
</evidence>
<dbReference type="PANTHER" id="PTHR13032:SF6">
    <property type="entry name" value="MITOCHONDRIAL IMPORT INNER MEMBRANE TRANSLOCASE SUBUNIT TIM21"/>
    <property type="match status" value="1"/>
</dbReference>
<evidence type="ECO:0000313" key="16">
    <source>
        <dbReference type="Proteomes" id="UP000324907"/>
    </source>
</evidence>
<comment type="subunit">
    <text evidence="8">Component of the TIM23 complex.</text>
</comment>
<evidence type="ECO:0000313" key="11">
    <source>
        <dbReference type="EMBL" id="KAA0158948.1"/>
    </source>
</evidence>
<dbReference type="EMBL" id="VLTL01000049">
    <property type="protein sequence ID" value="KAA0165162.1"/>
    <property type="molecule type" value="Genomic_DNA"/>
</dbReference>
<evidence type="ECO:0000256" key="1">
    <source>
        <dbReference type="ARBA" id="ARBA00004304"/>
    </source>
</evidence>
<evidence type="ECO:0000256" key="5">
    <source>
        <dbReference type="ARBA" id="ARBA00022989"/>
    </source>
</evidence>
<keyword evidence="15" id="KW-1185">Reference proteome</keyword>
<evidence type="ECO:0000256" key="8">
    <source>
        <dbReference type="RuleBase" id="RU367142"/>
    </source>
</evidence>
<dbReference type="EMBL" id="VLTM01000060">
    <property type="protein sequence ID" value="KAA0158948.1"/>
    <property type="molecule type" value="Genomic_DNA"/>
</dbReference>
<protein>
    <recommendedName>
        <fullName evidence="8">Mitochondrial import inner membrane translocase subunit Tim21</fullName>
    </recommendedName>
</protein>
<dbReference type="PANTHER" id="PTHR13032">
    <property type="entry name" value="MITOCHONDRIAL IMPORT INNER MEMBRANE TRANSLOCASE SUBUNIT TIM21"/>
    <property type="match status" value="1"/>
</dbReference>
<dbReference type="Pfam" id="PF08294">
    <property type="entry name" value="TIM21"/>
    <property type="match status" value="1"/>
</dbReference>
<keyword evidence="4" id="KW-0809">Transit peptide</keyword>
<dbReference type="EMBL" id="VLTN01000003">
    <property type="protein sequence ID" value="KAA0156709.1"/>
    <property type="molecule type" value="Genomic_DNA"/>
</dbReference>
<sequence length="307" mass="34032">MLGGDKEPPSNDEGAAGAAAEDKEEAEEKRAEGEEGEADEDEDDDARYEQGDALPAWQIVLWLAGLGIAGWFGSVTVMELIPTATAPQSIRQRAMAVLEGDPDVVERFGKITRSFGAGYGGERGRRNFVQSYTYTRAGVKHTRIKFMVETDEKRRAAVFAEVSHKAPRDWVYLMLEREGRGGARRRRQSSAVVVLDNRKPEKPLAVRQREVVSRLLSTGAQLYHGGPLDSHGQGQMRRFGPALGESERASLLIDCSREHNEKRCEEAGFAKGVSPLWMIRKDGKLQPRKQKVLELSDLEEALGIAQE</sequence>
<organism evidence="10 15">
    <name type="scientific">Cafeteria roenbergensis</name>
    <name type="common">Marine flagellate</name>
    <dbReference type="NCBI Taxonomy" id="33653"/>
    <lineage>
        <taxon>Eukaryota</taxon>
        <taxon>Sar</taxon>
        <taxon>Stramenopiles</taxon>
        <taxon>Bigyra</taxon>
        <taxon>Opalozoa</taxon>
        <taxon>Bicosoecida</taxon>
        <taxon>Cafeteriaceae</taxon>
        <taxon>Cafeteria</taxon>
    </lineage>
</organism>
<feature type="region of interest" description="Disordered" evidence="9">
    <location>
        <begin position="1"/>
        <end position="46"/>
    </location>
</feature>
<keyword evidence="6 8" id="KW-0496">Mitochondrion</keyword>
<evidence type="ECO:0000313" key="10">
    <source>
        <dbReference type="EMBL" id="KAA0156709.1"/>
    </source>
</evidence>
<evidence type="ECO:0000256" key="6">
    <source>
        <dbReference type="ARBA" id="ARBA00023128"/>
    </source>
</evidence>
<dbReference type="InterPro" id="IPR013261">
    <property type="entry name" value="Tim21"/>
</dbReference>
<dbReference type="AlphaFoldDB" id="A0A5A8CVJ6"/>
<keyword evidence="3" id="KW-0812">Transmembrane</keyword>
<dbReference type="EMBL" id="VLTO01000004">
    <property type="protein sequence ID" value="KAA0177371.1"/>
    <property type="molecule type" value="Genomic_DNA"/>
</dbReference>
<dbReference type="Proteomes" id="UP000322899">
    <property type="component" value="Unassembled WGS sequence"/>
</dbReference>
<dbReference type="GO" id="GO:0005744">
    <property type="term" value="C:TIM23 mitochondrial import inner membrane translocase complex"/>
    <property type="evidence" value="ECO:0007669"/>
    <property type="project" value="UniProtKB-UniRule"/>
</dbReference>
<comment type="subcellular location">
    <subcellularLocation>
        <location evidence="8">Mitochondrion inner membrane</location>
        <topology evidence="8">Single-pass membrane protein</topology>
    </subcellularLocation>
    <subcellularLocation>
        <location evidence="1">Mitochondrion membrane</location>
        <topology evidence="1">Single-pass membrane protein</topology>
    </subcellularLocation>
</comment>
<evidence type="ECO:0000313" key="12">
    <source>
        <dbReference type="EMBL" id="KAA0165162.1"/>
    </source>
</evidence>
<reference evidence="14 15" key="1">
    <citation type="submission" date="2019-07" db="EMBL/GenBank/DDBJ databases">
        <title>Genomes of Cafeteria roenbergensis.</title>
        <authorList>
            <person name="Fischer M.G."/>
            <person name="Hackl T."/>
            <person name="Roman M."/>
        </authorList>
    </citation>
    <scope>NUCLEOTIDE SEQUENCE [LARGE SCALE GENOMIC DNA]</scope>
    <source>
        <strain evidence="10 15">BVI</strain>
        <strain evidence="11 17">Cflag</strain>
        <strain evidence="13 14">E4-10P</strain>
        <strain evidence="12 16">RCC970-E3</strain>
    </source>
</reference>
<evidence type="ECO:0000256" key="3">
    <source>
        <dbReference type="ARBA" id="ARBA00022692"/>
    </source>
</evidence>
<accession>A0A5A8CVJ6</accession>
<comment type="caution">
    <text evidence="10">The sequence shown here is derived from an EMBL/GenBank/DDBJ whole genome shotgun (WGS) entry which is preliminary data.</text>
</comment>
<evidence type="ECO:0000256" key="4">
    <source>
        <dbReference type="ARBA" id="ARBA00022946"/>
    </source>
</evidence>
<keyword evidence="8" id="KW-0653">Protein transport</keyword>
<keyword evidence="8" id="KW-0813">Transport</keyword>
<dbReference type="Proteomes" id="UP000323011">
    <property type="component" value="Unassembled WGS sequence"/>
</dbReference>
<keyword evidence="5" id="KW-1133">Transmembrane helix</keyword>
<evidence type="ECO:0000313" key="17">
    <source>
        <dbReference type="Proteomes" id="UP000325113"/>
    </source>
</evidence>
<comment type="function">
    <text evidence="8">Essential component of the TIM23 complex, a complex that mediates the translocation of transit peptide-containing proteins across the mitochondrial inner membrane.</text>
</comment>
<keyword evidence="7" id="KW-0472">Membrane</keyword>
<keyword evidence="8" id="KW-0811">Translocation</keyword>
<keyword evidence="8" id="KW-0999">Mitochondrion inner membrane</keyword>